<feature type="non-terminal residue" evidence="1">
    <location>
        <position position="56"/>
    </location>
</feature>
<evidence type="ECO:0000313" key="1">
    <source>
        <dbReference type="EMBL" id="KAG7376494.1"/>
    </source>
</evidence>
<comment type="caution">
    <text evidence="1">The sequence shown here is derived from an EMBL/GenBank/DDBJ whole genome shotgun (WGS) entry which is preliminary data.</text>
</comment>
<gene>
    <name evidence="1" type="ORF">PHYPSEUDO_013292</name>
</gene>
<protein>
    <submittedName>
        <fullName evidence="1">Uncharacterized protein</fullName>
    </submittedName>
</protein>
<name>A0A8T1VAC2_9STRA</name>
<dbReference type="EMBL" id="JAGDFM010000681">
    <property type="protein sequence ID" value="KAG7376494.1"/>
    <property type="molecule type" value="Genomic_DNA"/>
</dbReference>
<keyword evidence="2" id="KW-1185">Reference proteome</keyword>
<sequence>MSVAEAFAPHACELLPRVLRDRGVTVKDIVTTVAITAIQADQVILKREAEAVAAKL</sequence>
<accession>A0A8T1VAC2</accession>
<organism evidence="1 2">
    <name type="scientific">Phytophthora pseudosyringae</name>
    <dbReference type="NCBI Taxonomy" id="221518"/>
    <lineage>
        <taxon>Eukaryota</taxon>
        <taxon>Sar</taxon>
        <taxon>Stramenopiles</taxon>
        <taxon>Oomycota</taxon>
        <taxon>Peronosporomycetes</taxon>
        <taxon>Peronosporales</taxon>
        <taxon>Peronosporaceae</taxon>
        <taxon>Phytophthora</taxon>
    </lineage>
</organism>
<dbReference type="AlphaFoldDB" id="A0A8T1VAC2"/>
<dbReference type="Proteomes" id="UP000694044">
    <property type="component" value="Unassembled WGS sequence"/>
</dbReference>
<evidence type="ECO:0000313" key="2">
    <source>
        <dbReference type="Proteomes" id="UP000694044"/>
    </source>
</evidence>
<proteinExistence type="predicted"/>
<reference evidence="1" key="1">
    <citation type="submission" date="2021-02" db="EMBL/GenBank/DDBJ databases">
        <authorList>
            <person name="Palmer J.M."/>
        </authorList>
    </citation>
    <scope>NUCLEOTIDE SEQUENCE</scope>
    <source>
        <strain evidence="1">SCRP734</strain>
    </source>
</reference>
<dbReference type="OrthoDB" id="10621968at2759"/>